<protein>
    <submittedName>
        <fullName evidence="2">Unannotated protein</fullName>
    </submittedName>
</protein>
<feature type="compositionally biased region" description="Basic and acidic residues" evidence="1">
    <location>
        <begin position="110"/>
        <end position="125"/>
    </location>
</feature>
<sequence>MELCRDAEGVFSADGDEGIDPERGEVGLDPVDPTLDLHGVRAARTQDRAPAGEDTADLGDSELGGEPLEGALPAITEAQEVVAVLGDTLAHDGTDDRVESGAIPASGEYSDAHDSPPMIPERDRNTTAMPRPADTHPTAPPAPMQGRASVRP</sequence>
<dbReference type="EMBL" id="CAFBIZ010000181">
    <property type="protein sequence ID" value="CAB4851613.1"/>
    <property type="molecule type" value="Genomic_DNA"/>
</dbReference>
<reference evidence="2" key="1">
    <citation type="submission" date="2020-05" db="EMBL/GenBank/DDBJ databases">
        <authorList>
            <person name="Chiriac C."/>
            <person name="Salcher M."/>
            <person name="Ghai R."/>
            <person name="Kavagutti S V."/>
        </authorList>
    </citation>
    <scope>NUCLEOTIDE SEQUENCE</scope>
</reference>
<dbReference type="AlphaFoldDB" id="A0A6J7C7A6"/>
<organism evidence="2">
    <name type="scientific">freshwater metagenome</name>
    <dbReference type="NCBI Taxonomy" id="449393"/>
    <lineage>
        <taxon>unclassified sequences</taxon>
        <taxon>metagenomes</taxon>
        <taxon>ecological metagenomes</taxon>
    </lineage>
</organism>
<feature type="compositionally biased region" description="Basic and acidic residues" evidence="1">
    <location>
        <begin position="89"/>
        <end position="99"/>
    </location>
</feature>
<evidence type="ECO:0000256" key="1">
    <source>
        <dbReference type="SAM" id="MobiDB-lite"/>
    </source>
</evidence>
<name>A0A6J7C7A6_9ZZZZ</name>
<feature type="region of interest" description="Disordered" evidence="1">
    <location>
        <begin position="88"/>
        <end position="152"/>
    </location>
</feature>
<evidence type="ECO:0000313" key="2">
    <source>
        <dbReference type="EMBL" id="CAB4851613.1"/>
    </source>
</evidence>
<feature type="region of interest" description="Disordered" evidence="1">
    <location>
        <begin position="1"/>
        <end position="72"/>
    </location>
</feature>
<accession>A0A6J7C7A6</accession>
<proteinExistence type="predicted"/>
<gene>
    <name evidence="2" type="ORF">UFOPK3268_01295</name>
</gene>